<comment type="caution">
    <text evidence="4">The sequence shown here is derived from an EMBL/GenBank/DDBJ whole genome shotgun (WGS) entry which is preliminary data.</text>
</comment>
<dbReference type="Gene3D" id="3.40.50.720">
    <property type="entry name" value="NAD(P)-binding Rossmann-like Domain"/>
    <property type="match status" value="2"/>
</dbReference>
<evidence type="ECO:0000313" key="4">
    <source>
        <dbReference type="EMBL" id="MBC5622423.1"/>
    </source>
</evidence>
<dbReference type="InterPro" id="IPR036291">
    <property type="entry name" value="NAD(P)-bd_dom_sf"/>
</dbReference>
<feature type="transmembrane region" description="Helical" evidence="2">
    <location>
        <begin position="55"/>
        <end position="75"/>
    </location>
</feature>
<dbReference type="InterPro" id="IPR051203">
    <property type="entry name" value="Polysaccharide_Synthase-Rel"/>
</dbReference>
<proteinExistence type="inferred from homology"/>
<evidence type="ECO:0000259" key="3">
    <source>
        <dbReference type="Pfam" id="PF02719"/>
    </source>
</evidence>
<dbReference type="Proteomes" id="UP000646484">
    <property type="component" value="Unassembled WGS sequence"/>
</dbReference>
<feature type="transmembrane region" description="Helical" evidence="2">
    <location>
        <begin position="126"/>
        <end position="147"/>
    </location>
</feature>
<name>A0ABR7D3C1_9BACT</name>
<organism evidence="4 5">
    <name type="scientific">Butyricimonas hominis</name>
    <dbReference type="NCBI Taxonomy" id="2763032"/>
    <lineage>
        <taxon>Bacteria</taxon>
        <taxon>Pseudomonadati</taxon>
        <taxon>Bacteroidota</taxon>
        <taxon>Bacteroidia</taxon>
        <taxon>Bacteroidales</taxon>
        <taxon>Odoribacteraceae</taxon>
        <taxon>Butyricimonas</taxon>
    </lineage>
</organism>
<evidence type="ECO:0000256" key="2">
    <source>
        <dbReference type="SAM" id="Phobius"/>
    </source>
</evidence>
<dbReference type="InterPro" id="IPR003869">
    <property type="entry name" value="Polysac_CapD-like"/>
</dbReference>
<dbReference type="EMBL" id="JACOOH010000006">
    <property type="protein sequence ID" value="MBC5622423.1"/>
    <property type="molecule type" value="Genomic_DNA"/>
</dbReference>
<dbReference type="SUPFAM" id="SSF51735">
    <property type="entry name" value="NAD(P)-binding Rossmann-fold domains"/>
    <property type="match status" value="1"/>
</dbReference>
<accession>A0ABR7D3C1</accession>
<evidence type="ECO:0000256" key="1">
    <source>
        <dbReference type="ARBA" id="ARBA00007430"/>
    </source>
</evidence>
<keyword evidence="2" id="KW-0472">Membrane</keyword>
<feature type="transmembrane region" description="Helical" evidence="2">
    <location>
        <begin position="21"/>
        <end position="43"/>
    </location>
</feature>
<dbReference type="InterPro" id="IPR029063">
    <property type="entry name" value="SAM-dependent_MTases_sf"/>
</dbReference>
<feature type="domain" description="Polysaccharide biosynthesis protein CapD-like" evidence="3">
    <location>
        <begin position="297"/>
        <end position="586"/>
    </location>
</feature>
<dbReference type="PANTHER" id="PTHR43318:SF1">
    <property type="entry name" value="POLYSACCHARIDE BIOSYNTHESIS PROTEIN EPSC-RELATED"/>
    <property type="match status" value="1"/>
</dbReference>
<sequence>MKYSIHEICNRFCERKKYVNYWAILLLDVLLSIGSSFVTLLFVDNFIVDLTRSTYFIVIAGAFFVSMIVFQTLGVNKNIIRHATIKSIGKMGIAILLKEFFLLGLVVFSSLQLFEHHAFACFLIDFLVTTVVLIGFRVTLVLVYDLAISRYSTSKTRVLVYGTENKSVALKKRMLSSKHYHVVGFVNSDKCLKSYAISELPVYYFKDEQNFVRFVKKYNINGLLFPSHEEARREKDRLVRFCQNNGVKNFVSPPIDVLGDGLKKTVIREIRIEDLLGREEIKINTVELAESFTGKVVLVTGAAGSIGSELCRQLATLGISRLVLFDNAETPMHELRLELERNFPNLKFTPFIGDVRQKERLRMAFVMFHPQVVFHAAAYKHVPLMEENPCEAVRVNVVGSRLVADFCVEYGVEMMVMISTDKAVNPTNVMGASKRLAEIYVQSLGLAMERGKVKGKTRFVTTRFGNVLGSNGSVIPYFRKQIEQGGPVTVTDPRITRFFMTIPEACRLVMEAAMMSTGNQIFVFDMGEPVKIVDLAERMIRLAGYIPGEDIKIKFIGLRPGEKLYEEVLSNEENTIPTGNSKIRVAKVRTYERDEVLWAYDKLAELALAVEVDKTVRLMKQVVLDFRSNNSVYEKFDSMKVK</sequence>
<dbReference type="PANTHER" id="PTHR43318">
    <property type="entry name" value="UDP-N-ACETYLGLUCOSAMINE 4,6-DEHYDRATASE"/>
    <property type="match status" value="1"/>
</dbReference>
<feature type="transmembrane region" description="Helical" evidence="2">
    <location>
        <begin position="95"/>
        <end position="114"/>
    </location>
</feature>
<comment type="similarity">
    <text evidence="1">Belongs to the polysaccharide synthase family.</text>
</comment>
<dbReference type="CDD" id="cd05237">
    <property type="entry name" value="UDP_invert_4-6DH_SDR_e"/>
    <property type="match status" value="1"/>
</dbReference>
<keyword evidence="2" id="KW-0812">Transmembrane</keyword>
<dbReference type="Pfam" id="PF02719">
    <property type="entry name" value="Polysacc_synt_2"/>
    <property type="match status" value="1"/>
</dbReference>
<keyword evidence="5" id="KW-1185">Reference proteome</keyword>
<dbReference type="SUPFAM" id="SSF53335">
    <property type="entry name" value="S-adenosyl-L-methionine-dependent methyltransferases"/>
    <property type="match status" value="1"/>
</dbReference>
<gene>
    <name evidence="4" type="ORF">H8S64_15085</name>
</gene>
<keyword evidence="2" id="KW-1133">Transmembrane helix</keyword>
<reference evidence="4 5" key="1">
    <citation type="submission" date="2020-08" db="EMBL/GenBank/DDBJ databases">
        <title>Genome public.</title>
        <authorList>
            <person name="Liu C."/>
            <person name="Sun Q."/>
        </authorList>
    </citation>
    <scope>NUCLEOTIDE SEQUENCE [LARGE SCALE GENOMIC DNA]</scope>
    <source>
        <strain evidence="4 5">NSJ-56</strain>
    </source>
</reference>
<evidence type="ECO:0000313" key="5">
    <source>
        <dbReference type="Proteomes" id="UP000646484"/>
    </source>
</evidence>
<dbReference type="RefSeq" id="WP_186977098.1">
    <property type="nucleotide sequence ID" value="NZ_JACOOH010000006.1"/>
</dbReference>
<protein>
    <submittedName>
        <fullName evidence="4">Polysaccharide biosynthesis protein</fullName>
    </submittedName>
</protein>